<dbReference type="RefSeq" id="WP_258799374.1">
    <property type="nucleotide sequence ID" value="NZ_JANTHX010000008.1"/>
</dbReference>
<feature type="transmembrane region" description="Helical" evidence="2">
    <location>
        <begin position="178"/>
        <end position="198"/>
    </location>
</feature>
<comment type="caution">
    <text evidence="3">The sequence shown here is derived from an EMBL/GenBank/DDBJ whole genome shotgun (WGS) entry which is preliminary data.</text>
</comment>
<evidence type="ECO:0000313" key="3">
    <source>
        <dbReference type="EMBL" id="MCS0500234.1"/>
    </source>
</evidence>
<protein>
    <recommendedName>
        <fullName evidence="5">Glycerophosphoryl diester phosphodiesterase membrane domain-containing protein</fullName>
    </recommendedName>
</protein>
<keyword evidence="2" id="KW-0472">Membrane</keyword>
<proteinExistence type="predicted"/>
<feature type="transmembrane region" description="Helical" evidence="2">
    <location>
        <begin position="80"/>
        <end position="102"/>
    </location>
</feature>
<reference evidence="3 4" key="1">
    <citation type="submission" date="2022-08" db="EMBL/GenBank/DDBJ databases">
        <authorList>
            <person name="Li F."/>
        </authorList>
    </citation>
    <scope>NUCLEOTIDE SEQUENCE [LARGE SCALE GENOMIC DNA]</scope>
    <source>
        <strain evidence="3 4">10F1B-8-1</strain>
    </source>
</reference>
<evidence type="ECO:0000256" key="2">
    <source>
        <dbReference type="SAM" id="Phobius"/>
    </source>
</evidence>
<keyword evidence="4" id="KW-1185">Reference proteome</keyword>
<sequence length="370" mass="38515">MTEFTGAFPAPSWTPPAREPFVPLRPLTLGQILAGAFRALRHNPGVTLGPAIVLSLVATLGSTGFGLVVVQPLVAATGSGYGAVGLYAWLAVFGAGAIGFVVDRALVMGAGILQQGVSAVDVAHAVVGRRLTGGGLRRRTRGVRAPLLGWTAIVIAAFAVVGLGAVALLGVLTTIDPGLGVVGGVLVFPAVAVLLAWLGTKLAVVPSALVVERLRLGAGIRRSWSLTRRRFWRTFGIRALCWSTIWIATALVGVPVQLIASWFTGILAGNGDIGDYLTVSAVGEVVAAVVAAVIGAVGLVVTTATDAILYLDLRMRREGLDLELARFMERRRPTTRFDPTETDPYRPPAEVPQAAIRPSADPAAEGSAWG</sequence>
<keyword evidence="2" id="KW-0812">Transmembrane</keyword>
<organism evidence="3 4">
    <name type="scientific">Protaetiibacter mangrovi</name>
    <dbReference type="NCBI Taxonomy" id="2970926"/>
    <lineage>
        <taxon>Bacteria</taxon>
        <taxon>Bacillati</taxon>
        <taxon>Actinomycetota</taxon>
        <taxon>Actinomycetes</taxon>
        <taxon>Micrococcales</taxon>
        <taxon>Microbacteriaceae</taxon>
        <taxon>Protaetiibacter</taxon>
    </lineage>
</organism>
<feature type="region of interest" description="Disordered" evidence="1">
    <location>
        <begin position="333"/>
        <end position="370"/>
    </location>
</feature>
<feature type="transmembrane region" description="Helical" evidence="2">
    <location>
        <begin position="285"/>
        <end position="311"/>
    </location>
</feature>
<feature type="transmembrane region" description="Helical" evidence="2">
    <location>
        <begin position="52"/>
        <end position="74"/>
    </location>
</feature>
<evidence type="ECO:0000256" key="1">
    <source>
        <dbReference type="SAM" id="MobiDB-lite"/>
    </source>
</evidence>
<accession>A0ABT1ZHP5</accession>
<feature type="transmembrane region" description="Helical" evidence="2">
    <location>
        <begin position="239"/>
        <end position="265"/>
    </location>
</feature>
<evidence type="ECO:0008006" key="5">
    <source>
        <dbReference type="Google" id="ProtNLM"/>
    </source>
</evidence>
<dbReference type="Proteomes" id="UP001205337">
    <property type="component" value="Unassembled WGS sequence"/>
</dbReference>
<gene>
    <name evidence="3" type="ORF">NUH29_11820</name>
</gene>
<keyword evidence="2" id="KW-1133">Transmembrane helix</keyword>
<evidence type="ECO:0000313" key="4">
    <source>
        <dbReference type="Proteomes" id="UP001205337"/>
    </source>
</evidence>
<dbReference type="EMBL" id="JANTHX010000008">
    <property type="protein sequence ID" value="MCS0500234.1"/>
    <property type="molecule type" value="Genomic_DNA"/>
</dbReference>
<name>A0ABT1ZHP5_9MICO</name>
<feature type="transmembrane region" description="Helical" evidence="2">
    <location>
        <begin position="147"/>
        <end position="172"/>
    </location>
</feature>